<dbReference type="EMBL" id="MCGO01000027">
    <property type="protein sequence ID" value="ORY42928.1"/>
    <property type="molecule type" value="Genomic_DNA"/>
</dbReference>
<feature type="signal peptide" evidence="1">
    <location>
        <begin position="1"/>
        <end position="17"/>
    </location>
</feature>
<gene>
    <name evidence="2" type="ORF">BCR33DRAFT_718142</name>
</gene>
<proteinExistence type="predicted"/>
<organism evidence="2 3">
    <name type="scientific">Rhizoclosmatium globosum</name>
    <dbReference type="NCBI Taxonomy" id="329046"/>
    <lineage>
        <taxon>Eukaryota</taxon>
        <taxon>Fungi</taxon>
        <taxon>Fungi incertae sedis</taxon>
        <taxon>Chytridiomycota</taxon>
        <taxon>Chytridiomycota incertae sedis</taxon>
        <taxon>Chytridiomycetes</taxon>
        <taxon>Chytridiales</taxon>
        <taxon>Chytriomycetaceae</taxon>
        <taxon>Rhizoclosmatium</taxon>
    </lineage>
</organism>
<keyword evidence="3" id="KW-1185">Reference proteome</keyword>
<evidence type="ECO:0000313" key="3">
    <source>
        <dbReference type="Proteomes" id="UP000193642"/>
    </source>
</evidence>
<comment type="caution">
    <text evidence="2">The sequence shown here is derived from an EMBL/GenBank/DDBJ whole genome shotgun (WGS) entry which is preliminary data.</text>
</comment>
<dbReference type="Proteomes" id="UP000193642">
    <property type="component" value="Unassembled WGS sequence"/>
</dbReference>
<protein>
    <submittedName>
        <fullName evidence="2">Uncharacterized protein</fullName>
    </submittedName>
</protein>
<reference evidence="2 3" key="1">
    <citation type="submission" date="2016-07" db="EMBL/GenBank/DDBJ databases">
        <title>Pervasive Adenine N6-methylation of Active Genes in Fungi.</title>
        <authorList>
            <consortium name="DOE Joint Genome Institute"/>
            <person name="Mondo S.J."/>
            <person name="Dannebaum R.O."/>
            <person name="Kuo R.C."/>
            <person name="Labutti K."/>
            <person name="Haridas S."/>
            <person name="Kuo A."/>
            <person name="Salamov A."/>
            <person name="Ahrendt S.R."/>
            <person name="Lipzen A."/>
            <person name="Sullivan W."/>
            <person name="Andreopoulos W.B."/>
            <person name="Clum A."/>
            <person name="Lindquist E."/>
            <person name="Daum C."/>
            <person name="Ramamoorthy G.K."/>
            <person name="Gryganskyi A."/>
            <person name="Culley D."/>
            <person name="Magnuson J.K."/>
            <person name="James T.Y."/>
            <person name="O'Malley M.A."/>
            <person name="Stajich J.E."/>
            <person name="Spatafora J.W."/>
            <person name="Visel A."/>
            <person name="Grigoriev I.V."/>
        </authorList>
    </citation>
    <scope>NUCLEOTIDE SEQUENCE [LARGE SCALE GENOMIC DNA]</scope>
    <source>
        <strain evidence="2 3">JEL800</strain>
    </source>
</reference>
<name>A0A1Y2C7C2_9FUNG</name>
<sequence>MMRLNTPIALITMMAKAMTYLAAPEQVSLHCNGKWPPYLSTLILLRYGSTAGQRVCSGQEKASCGRQKTL</sequence>
<evidence type="ECO:0000256" key="1">
    <source>
        <dbReference type="SAM" id="SignalP"/>
    </source>
</evidence>
<accession>A0A1Y2C7C2</accession>
<feature type="non-terminal residue" evidence="2">
    <location>
        <position position="70"/>
    </location>
</feature>
<keyword evidence="1" id="KW-0732">Signal</keyword>
<feature type="chain" id="PRO_5013299508" evidence="1">
    <location>
        <begin position="18"/>
        <end position="70"/>
    </location>
</feature>
<evidence type="ECO:0000313" key="2">
    <source>
        <dbReference type="EMBL" id="ORY42928.1"/>
    </source>
</evidence>
<dbReference type="AlphaFoldDB" id="A0A1Y2C7C2"/>